<keyword evidence="3" id="KW-0540">Nuclease</keyword>
<dbReference type="Proteomes" id="UP001250932">
    <property type="component" value="Unassembled WGS sequence"/>
</dbReference>
<dbReference type="SUPFAM" id="SSF56219">
    <property type="entry name" value="DNase I-like"/>
    <property type="match status" value="1"/>
</dbReference>
<dbReference type="GO" id="GO:0004519">
    <property type="term" value="F:endonuclease activity"/>
    <property type="evidence" value="ECO:0007669"/>
    <property type="project" value="UniProtKB-KW"/>
</dbReference>
<comment type="caution">
    <text evidence="3">The sequence shown here is derived from an EMBL/GenBank/DDBJ whole genome shotgun (WGS) entry which is preliminary data.</text>
</comment>
<protein>
    <submittedName>
        <fullName evidence="3">Endonuclease/exonuclease/phosphatase family protein</fullName>
    </submittedName>
</protein>
<keyword evidence="4" id="KW-1185">Reference proteome</keyword>
<keyword evidence="3" id="KW-0255">Endonuclease</keyword>
<sequence length="449" mass="50761">MLMTHYMIKTLFLILFFLPSWTLALEFQVGQSVKLNSPKTIGVPLHQKPTPSYWKHIPNGSRGIVQKLSEDHKWIFIKFSSGENAWVKPKFIQTNSAPPQQESQPIPQPESQSISSTKFHTSSKEEEALVWGSREGCQQVVQDGGRMAISSPETLRVGTWNIRWFPYGHPPAQKGKEAEETDVPWIICTIEWMNVDILAVQESLDTSKAIKTWKTVLASLENTTGNSWRWILQRCGEPESHKIGYLWNTKRVDLTLPKSLWTFNVKAPSNGKPCEGGLRPGHYAYVQAQPQPGADFHLIALHLKSGPTVFAVEDRQKALNRIDRTVSSFLEKDQDVIILGDFNTMGAGDNASRLSELKYVRRMVSKEMPGFQDLPLVPQCSHYFRGRGGWLDHVLVNHGMEEVRTRSARVTGYCAIAGCERIAGDYPLAYQRLSDHCPVVIDIHNQDQD</sequence>
<dbReference type="EMBL" id="JAQOUE010000001">
    <property type="protein sequence ID" value="MDT7040893.1"/>
    <property type="molecule type" value="Genomic_DNA"/>
</dbReference>
<evidence type="ECO:0000259" key="2">
    <source>
        <dbReference type="Pfam" id="PF03372"/>
    </source>
</evidence>
<name>A0ABU3K3B9_9BACT</name>
<reference evidence="3 4" key="1">
    <citation type="journal article" date="2023" name="ISME J.">
        <title>Cultivation and genomic characterization of novel and ubiquitous marine nitrite-oxidizing bacteria from the Nitrospirales.</title>
        <authorList>
            <person name="Mueller A.J."/>
            <person name="Daebeler A."/>
            <person name="Herbold C.W."/>
            <person name="Kirkegaard R.H."/>
            <person name="Daims H."/>
        </authorList>
    </citation>
    <scope>NUCLEOTIDE SEQUENCE [LARGE SCALE GENOMIC DNA]</scope>
    <source>
        <strain evidence="3 4">EB</strain>
    </source>
</reference>
<organism evidence="3 4">
    <name type="scientific">Candidatus Nitronereus thalassa</name>
    <dbReference type="NCBI Taxonomy" id="3020898"/>
    <lineage>
        <taxon>Bacteria</taxon>
        <taxon>Pseudomonadati</taxon>
        <taxon>Nitrospirota</taxon>
        <taxon>Nitrospiria</taxon>
        <taxon>Nitrospirales</taxon>
        <taxon>Nitrospiraceae</taxon>
        <taxon>Candidatus Nitronereus</taxon>
    </lineage>
</organism>
<gene>
    <name evidence="3" type="ORF">PPG34_00940</name>
</gene>
<dbReference type="Pfam" id="PF03372">
    <property type="entry name" value="Exo_endo_phos"/>
    <property type="match status" value="1"/>
</dbReference>
<proteinExistence type="predicted"/>
<evidence type="ECO:0000313" key="4">
    <source>
        <dbReference type="Proteomes" id="UP001250932"/>
    </source>
</evidence>
<keyword evidence="3" id="KW-0378">Hydrolase</keyword>
<dbReference type="RefSeq" id="WP_313831252.1">
    <property type="nucleotide sequence ID" value="NZ_JAQOUE010000001.1"/>
</dbReference>
<dbReference type="InterPro" id="IPR005135">
    <property type="entry name" value="Endo/exonuclease/phosphatase"/>
</dbReference>
<evidence type="ECO:0000313" key="3">
    <source>
        <dbReference type="EMBL" id="MDT7040893.1"/>
    </source>
</evidence>
<feature type="domain" description="Endonuclease/exonuclease/phosphatase" evidence="2">
    <location>
        <begin position="158"/>
        <end position="411"/>
    </location>
</feature>
<feature type="region of interest" description="Disordered" evidence="1">
    <location>
        <begin position="95"/>
        <end position="119"/>
    </location>
</feature>
<accession>A0ABU3K3B9</accession>
<dbReference type="Gene3D" id="3.60.10.10">
    <property type="entry name" value="Endonuclease/exonuclease/phosphatase"/>
    <property type="match status" value="1"/>
</dbReference>
<feature type="compositionally biased region" description="Low complexity" evidence="1">
    <location>
        <begin position="98"/>
        <end position="116"/>
    </location>
</feature>
<evidence type="ECO:0000256" key="1">
    <source>
        <dbReference type="SAM" id="MobiDB-lite"/>
    </source>
</evidence>
<dbReference type="InterPro" id="IPR036691">
    <property type="entry name" value="Endo/exonu/phosph_ase_sf"/>
</dbReference>